<dbReference type="GO" id="GO:0005886">
    <property type="term" value="C:plasma membrane"/>
    <property type="evidence" value="ECO:0007669"/>
    <property type="project" value="UniProtKB-SubCell"/>
</dbReference>
<accession>A0A6P4JCX2</accession>
<evidence type="ECO:0000256" key="2">
    <source>
        <dbReference type="ARBA" id="ARBA00022475"/>
    </source>
</evidence>
<evidence type="ECO:0000256" key="7">
    <source>
        <dbReference type="ARBA" id="ARBA00023180"/>
    </source>
</evidence>
<dbReference type="PANTHER" id="PTHR42643:SF39">
    <property type="entry name" value="IONOTROPIC RECEPTOR 56A-RELATED"/>
    <property type="match status" value="1"/>
</dbReference>
<evidence type="ECO:0000256" key="8">
    <source>
        <dbReference type="SAM" id="Phobius"/>
    </source>
</evidence>
<evidence type="ECO:0000313" key="10">
    <source>
        <dbReference type="RefSeq" id="XP_017032874.2"/>
    </source>
</evidence>
<keyword evidence="6" id="KW-0675">Receptor</keyword>
<evidence type="ECO:0000256" key="4">
    <source>
        <dbReference type="ARBA" id="ARBA00022989"/>
    </source>
</evidence>
<proteinExistence type="predicted"/>
<dbReference type="GeneID" id="108082089"/>
<dbReference type="OrthoDB" id="8027954at2759"/>
<organism evidence="9 10">
    <name type="scientific">Drosophila kikkawai</name>
    <name type="common">Fruit fly</name>
    <dbReference type="NCBI Taxonomy" id="30033"/>
    <lineage>
        <taxon>Eukaryota</taxon>
        <taxon>Metazoa</taxon>
        <taxon>Ecdysozoa</taxon>
        <taxon>Arthropoda</taxon>
        <taxon>Hexapoda</taxon>
        <taxon>Insecta</taxon>
        <taxon>Pterygota</taxon>
        <taxon>Neoptera</taxon>
        <taxon>Endopterygota</taxon>
        <taxon>Diptera</taxon>
        <taxon>Brachycera</taxon>
        <taxon>Muscomorpha</taxon>
        <taxon>Ephydroidea</taxon>
        <taxon>Drosophilidae</taxon>
        <taxon>Drosophila</taxon>
        <taxon>Sophophora</taxon>
    </lineage>
</organism>
<gene>
    <name evidence="10" type="primary">LOC108082089</name>
</gene>
<keyword evidence="4 8" id="KW-1133">Transmembrane helix</keyword>
<dbReference type="AlphaFoldDB" id="A0A6P4JCX2"/>
<evidence type="ECO:0000256" key="1">
    <source>
        <dbReference type="ARBA" id="ARBA00004651"/>
    </source>
</evidence>
<evidence type="ECO:0000256" key="5">
    <source>
        <dbReference type="ARBA" id="ARBA00023136"/>
    </source>
</evidence>
<dbReference type="Proteomes" id="UP001652661">
    <property type="component" value="Chromosome 2R"/>
</dbReference>
<evidence type="ECO:0000313" key="9">
    <source>
        <dbReference type="Proteomes" id="UP001652661"/>
    </source>
</evidence>
<protein>
    <submittedName>
        <fullName evidence="10">Uncharacterized protein</fullName>
    </submittedName>
</protein>
<evidence type="ECO:0000256" key="3">
    <source>
        <dbReference type="ARBA" id="ARBA00022692"/>
    </source>
</evidence>
<feature type="transmembrane region" description="Helical" evidence="8">
    <location>
        <begin position="517"/>
        <end position="535"/>
    </location>
</feature>
<reference evidence="10" key="2">
    <citation type="submission" date="2025-08" db="UniProtKB">
        <authorList>
            <consortium name="RefSeq"/>
        </authorList>
    </citation>
    <scope>IDENTIFICATION</scope>
    <source>
        <strain evidence="10">14028-0561.14</strain>
        <tissue evidence="10">Whole fly</tissue>
    </source>
</reference>
<feature type="transmembrane region" description="Helical" evidence="8">
    <location>
        <begin position="268"/>
        <end position="289"/>
    </location>
</feature>
<sequence>MIAKNQIETLAVYGVSRELQRSPRIVPESLEQSLTEEFQMPIVTWGLRRNISLRHLLGYNTLVYVSISSVLASEEPIFDVLTDGLAGQHYVSMLFIYKRLGDQPPTTIIKIGKFVSVQWHNELITYTPFPELTLLNLTKTGYQHLDILMDLRGYEFKVPIFQDPPVVFQLPNGEISGVLGYMLHAYVRHRRGRLRLEPVAGVDRYNYPEHLMLAAARGEIEMGVHPYSPMQLGSSQTAGSFPLAATNTCVLVPWIRESPSARFMRHAIRVNGCFFLILLLVTTLAWQLVRTEGRRGIQLTLVAFFQQSLPGGQFQRLRDPYKFIHVAVLLASFVLWSLRTGNLSSVFTSQLPGPQIETAKDFLATPLRLMLTESEMQMYFTTGLLPSSLKPRLLVVNRTTLREHLENLNTSYAYCTTVEHWTVVQLQQRRMNRPYFRVASKLCTAYQVLRFPMQWNSPFERNLYKFSTHSRQFGFWNHWISRSNQEAIRIGLVVQLTDDYKPFISLTLKDFESLTKLYILLLLGSFICLLVIFPSNPFPVISSFLTVKWKQEPHQQQQQKQQQLQKQQQQQRQLQVQRWCLLA</sequence>
<keyword evidence="5 8" id="KW-0472">Membrane</keyword>
<keyword evidence="2" id="KW-1003">Cell membrane</keyword>
<dbReference type="InterPro" id="IPR052192">
    <property type="entry name" value="Insect_Ionotropic_Sensory_Rcpt"/>
</dbReference>
<keyword evidence="9" id="KW-1185">Reference proteome</keyword>
<comment type="subcellular location">
    <subcellularLocation>
        <location evidence="1">Cell membrane</location>
        <topology evidence="1">Multi-pass membrane protein</topology>
    </subcellularLocation>
</comment>
<dbReference type="RefSeq" id="XP_017032874.2">
    <property type="nucleotide sequence ID" value="XM_017177385.2"/>
</dbReference>
<keyword evidence="3 8" id="KW-0812">Transmembrane</keyword>
<evidence type="ECO:0000256" key="6">
    <source>
        <dbReference type="ARBA" id="ARBA00023170"/>
    </source>
</evidence>
<name>A0A6P4JCX2_DROKI</name>
<keyword evidence="7" id="KW-0325">Glycoprotein</keyword>
<reference evidence="9" key="1">
    <citation type="submission" date="2025-05" db="UniProtKB">
        <authorList>
            <consortium name="RefSeq"/>
        </authorList>
    </citation>
    <scope>NUCLEOTIDE SEQUENCE [LARGE SCALE GENOMIC DNA]</scope>
    <source>
        <strain evidence="9">14028-0561.14</strain>
    </source>
</reference>
<dbReference type="PANTHER" id="PTHR42643">
    <property type="entry name" value="IONOTROPIC RECEPTOR 20A-RELATED"/>
    <property type="match status" value="1"/>
</dbReference>